<evidence type="ECO:0000313" key="2">
    <source>
        <dbReference type="EMBL" id="MBC2776453.1"/>
    </source>
</evidence>
<dbReference type="Proteomes" id="UP000564378">
    <property type="component" value="Unassembled WGS sequence"/>
</dbReference>
<keyword evidence="1" id="KW-1133">Transmembrane helix</keyword>
<dbReference type="RefSeq" id="WP_185799736.1">
    <property type="nucleotide sequence ID" value="NZ_JACJVJ010000001.1"/>
</dbReference>
<evidence type="ECO:0000313" key="3">
    <source>
        <dbReference type="Proteomes" id="UP000564378"/>
    </source>
</evidence>
<proteinExistence type="predicted"/>
<dbReference type="AlphaFoldDB" id="A0A842HVB3"/>
<sequence>MAKISKSPKIKHPLRKVDKWERYDQLLEELNYLTQAKRETEDGFVKTIIQLSAAILLLVPTFFSSQALQGQKPSNILICGLSLIAISLLASLSEQYLSSRAYTSQISKTEKYYKMEISDIDPPDISLWVSRLLLTSFAGFILGILLLAYAILRGPWS</sequence>
<reference evidence="2 3" key="1">
    <citation type="submission" date="2020-08" db="EMBL/GenBank/DDBJ databases">
        <title>Draft genome sequence of Parasphingopyxis sp. GrpM-11.</title>
        <authorList>
            <person name="Oh J."/>
            <person name="Roh D.-H."/>
        </authorList>
    </citation>
    <scope>NUCLEOTIDE SEQUENCE [LARGE SCALE GENOMIC DNA]</scope>
    <source>
        <strain evidence="2 3">GrpM-11</strain>
    </source>
</reference>
<feature type="transmembrane region" description="Helical" evidence="1">
    <location>
        <begin position="75"/>
        <end position="93"/>
    </location>
</feature>
<gene>
    <name evidence="2" type="ORF">H6P80_02345</name>
</gene>
<feature type="transmembrane region" description="Helical" evidence="1">
    <location>
        <begin position="43"/>
        <end position="63"/>
    </location>
</feature>
<feature type="transmembrane region" description="Helical" evidence="1">
    <location>
        <begin position="132"/>
        <end position="152"/>
    </location>
</feature>
<name>A0A842HVB3_9SPHN</name>
<protein>
    <submittedName>
        <fullName evidence="2">Uncharacterized protein</fullName>
    </submittedName>
</protein>
<keyword evidence="1" id="KW-0812">Transmembrane</keyword>
<accession>A0A842HVB3</accession>
<comment type="caution">
    <text evidence="2">The sequence shown here is derived from an EMBL/GenBank/DDBJ whole genome shotgun (WGS) entry which is preliminary data.</text>
</comment>
<keyword evidence="3" id="KW-1185">Reference proteome</keyword>
<dbReference type="EMBL" id="JACJVJ010000001">
    <property type="protein sequence ID" value="MBC2776453.1"/>
    <property type="molecule type" value="Genomic_DNA"/>
</dbReference>
<organism evidence="2 3">
    <name type="scientific">Parasphingopyxis marina</name>
    <dbReference type="NCBI Taxonomy" id="2761622"/>
    <lineage>
        <taxon>Bacteria</taxon>
        <taxon>Pseudomonadati</taxon>
        <taxon>Pseudomonadota</taxon>
        <taxon>Alphaproteobacteria</taxon>
        <taxon>Sphingomonadales</taxon>
        <taxon>Sphingomonadaceae</taxon>
        <taxon>Parasphingopyxis</taxon>
    </lineage>
</organism>
<keyword evidence="1" id="KW-0472">Membrane</keyword>
<evidence type="ECO:0000256" key="1">
    <source>
        <dbReference type="SAM" id="Phobius"/>
    </source>
</evidence>